<feature type="compositionally biased region" description="Polar residues" evidence="1">
    <location>
        <begin position="1"/>
        <end position="11"/>
    </location>
</feature>
<organism evidence="2 3">
    <name type="scientific">Elysia marginata</name>
    <dbReference type="NCBI Taxonomy" id="1093978"/>
    <lineage>
        <taxon>Eukaryota</taxon>
        <taxon>Metazoa</taxon>
        <taxon>Spiralia</taxon>
        <taxon>Lophotrochozoa</taxon>
        <taxon>Mollusca</taxon>
        <taxon>Gastropoda</taxon>
        <taxon>Heterobranchia</taxon>
        <taxon>Euthyneura</taxon>
        <taxon>Panpulmonata</taxon>
        <taxon>Sacoglossa</taxon>
        <taxon>Placobranchoidea</taxon>
        <taxon>Plakobranchidae</taxon>
        <taxon>Elysia</taxon>
    </lineage>
</organism>
<proteinExistence type="predicted"/>
<accession>A0AAV4IA64</accession>
<evidence type="ECO:0000313" key="2">
    <source>
        <dbReference type="EMBL" id="GFS07319.1"/>
    </source>
</evidence>
<evidence type="ECO:0000256" key="1">
    <source>
        <dbReference type="SAM" id="MobiDB-lite"/>
    </source>
</evidence>
<feature type="region of interest" description="Disordered" evidence="1">
    <location>
        <begin position="113"/>
        <end position="141"/>
    </location>
</feature>
<protein>
    <submittedName>
        <fullName evidence="2">Uncharacterized protein</fullName>
    </submittedName>
</protein>
<name>A0AAV4IA64_9GAST</name>
<comment type="caution">
    <text evidence="2">The sequence shown here is derived from an EMBL/GenBank/DDBJ whole genome shotgun (WGS) entry which is preliminary data.</text>
</comment>
<feature type="compositionally biased region" description="Low complexity" evidence="1">
    <location>
        <begin position="12"/>
        <end position="27"/>
    </location>
</feature>
<evidence type="ECO:0000313" key="3">
    <source>
        <dbReference type="Proteomes" id="UP000762676"/>
    </source>
</evidence>
<dbReference type="AlphaFoldDB" id="A0AAV4IA64"/>
<dbReference type="EMBL" id="BMAT01009499">
    <property type="protein sequence ID" value="GFS07319.1"/>
    <property type="molecule type" value="Genomic_DNA"/>
</dbReference>
<gene>
    <name evidence="2" type="ORF">ElyMa_004727600</name>
</gene>
<sequence length="420" mass="46575">MSSVPRAQFTNSEASIVASSGSSYSSSGRFLPSIARRTRFYPDQQRCADNDVTGSHVIQQTPSQRRVCILPSNEGYDPGNGVSLNMRHRPSFGVERGVESPAKDRRWIYRRTSEEVGSSSPDHPDIQKESSPPLIQGTWQSNPNKVLSFQEETNRKLDRKAIARRHLVVGLTGGTHILDKGGTPGVSRGRDDTRRASSFNCHAGELGLPTTSNGKHCRSTTNSLLKNRAVVRRHSGTDRAREALDNFNTLVHELHAEYHQEYLRQGSTHLAVLSDAGADSSGASHKELLEDEDGMTSGKTNAKLARTSSLTFTDMKFPVGIGFTRYRPLTPNLLLKLDKLKMPAKRRTQQWINNIQGSTRTLSKSSLMDTPIGEQVVEDETGAIRKSNEQRKTNIEVTLPMVETVQPNEDQTKACIHDFL</sequence>
<keyword evidence="3" id="KW-1185">Reference proteome</keyword>
<dbReference type="Proteomes" id="UP000762676">
    <property type="component" value="Unassembled WGS sequence"/>
</dbReference>
<feature type="region of interest" description="Disordered" evidence="1">
    <location>
        <begin position="1"/>
        <end position="28"/>
    </location>
</feature>
<reference evidence="2 3" key="1">
    <citation type="journal article" date="2021" name="Elife">
        <title>Chloroplast acquisition without the gene transfer in kleptoplastic sea slugs, Plakobranchus ocellatus.</title>
        <authorList>
            <person name="Maeda T."/>
            <person name="Takahashi S."/>
            <person name="Yoshida T."/>
            <person name="Shimamura S."/>
            <person name="Takaki Y."/>
            <person name="Nagai Y."/>
            <person name="Toyoda A."/>
            <person name="Suzuki Y."/>
            <person name="Arimoto A."/>
            <person name="Ishii H."/>
            <person name="Satoh N."/>
            <person name="Nishiyama T."/>
            <person name="Hasebe M."/>
            <person name="Maruyama T."/>
            <person name="Minagawa J."/>
            <person name="Obokata J."/>
            <person name="Shigenobu S."/>
        </authorList>
    </citation>
    <scope>NUCLEOTIDE SEQUENCE [LARGE SCALE GENOMIC DNA]</scope>
</reference>